<sequence length="78" mass="8680">VVEVPVLYPLASVEVVLALLHLKPSVVVEVLVLFPLAWVEVVLALLHLKPSVEVEVSYPLIQWEVVVEVEVLLYVLLS</sequence>
<proteinExistence type="predicted"/>
<feature type="transmembrane region" description="Helical" evidence="1">
    <location>
        <begin position="30"/>
        <end position="48"/>
    </location>
</feature>
<dbReference type="AlphaFoldDB" id="A0A0V0GFV4"/>
<reference evidence="2" key="1">
    <citation type="submission" date="2015-12" db="EMBL/GenBank/DDBJ databases">
        <title>Gene expression during late stages of embryo sac development: a critical building block for successful pollen-pistil interactions.</title>
        <authorList>
            <person name="Liu Y."/>
            <person name="Joly V."/>
            <person name="Sabar M."/>
            <person name="Matton D.P."/>
        </authorList>
    </citation>
    <scope>NUCLEOTIDE SEQUENCE</scope>
</reference>
<keyword evidence="1" id="KW-0472">Membrane</keyword>
<protein>
    <submittedName>
        <fullName evidence="2">Putative ovule protein</fullName>
    </submittedName>
</protein>
<evidence type="ECO:0000256" key="1">
    <source>
        <dbReference type="SAM" id="Phobius"/>
    </source>
</evidence>
<evidence type="ECO:0000313" key="2">
    <source>
        <dbReference type="EMBL" id="JAP06931.1"/>
    </source>
</evidence>
<keyword evidence="1" id="KW-0812">Transmembrane</keyword>
<accession>A0A0V0GFV4</accession>
<keyword evidence="1" id="KW-1133">Transmembrane helix</keyword>
<name>A0A0V0GFV4_SOLCH</name>
<feature type="non-terminal residue" evidence="2">
    <location>
        <position position="1"/>
    </location>
</feature>
<dbReference type="EMBL" id="GEDG01039902">
    <property type="protein sequence ID" value="JAP06931.1"/>
    <property type="molecule type" value="Transcribed_RNA"/>
</dbReference>
<organism evidence="2">
    <name type="scientific">Solanum chacoense</name>
    <name type="common">Chaco potato</name>
    <dbReference type="NCBI Taxonomy" id="4108"/>
    <lineage>
        <taxon>Eukaryota</taxon>
        <taxon>Viridiplantae</taxon>
        <taxon>Streptophyta</taxon>
        <taxon>Embryophyta</taxon>
        <taxon>Tracheophyta</taxon>
        <taxon>Spermatophyta</taxon>
        <taxon>Magnoliopsida</taxon>
        <taxon>eudicotyledons</taxon>
        <taxon>Gunneridae</taxon>
        <taxon>Pentapetalae</taxon>
        <taxon>asterids</taxon>
        <taxon>lamiids</taxon>
        <taxon>Solanales</taxon>
        <taxon>Solanaceae</taxon>
        <taxon>Solanoideae</taxon>
        <taxon>Solaneae</taxon>
        <taxon>Solanum</taxon>
    </lineage>
</organism>